<keyword evidence="1" id="KW-0812">Transmembrane</keyword>
<name>A0AB40DEG6_DROSZ</name>
<feature type="transmembrane region" description="Helical" evidence="1">
    <location>
        <begin position="37"/>
        <end position="59"/>
    </location>
</feature>
<dbReference type="GeneID" id="108005839"/>
<evidence type="ECO:0000313" key="3">
    <source>
        <dbReference type="RefSeq" id="XP_065720653.2"/>
    </source>
</evidence>
<dbReference type="Proteomes" id="UP001652628">
    <property type="component" value="Chromosome 3"/>
</dbReference>
<dbReference type="RefSeq" id="XP_065720653.2">
    <property type="nucleotide sequence ID" value="XM_065864581.2"/>
</dbReference>
<keyword evidence="1" id="KW-1133">Transmembrane helix</keyword>
<sequence>MCVCPPIVFKIALLLSIAANIALTSMEMYNNSDSKQVILTVNLVACFIALLFLALGIYGAIMNHIVIIRMLMIVLVVFCLFKIIMWIVCANLSPALSDAIIHIWFMVNTAASVLENNLRGFCCHILDASTRAYSRISIGLLVCGRIKNF</sequence>
<gene>
    <name evidence="3" type="primary">LOC108005839</name>
</gene>
<proteinExistence type="predicted"/>
<protein>
    <submittedName>
        <fullName evidence="3">Uncharacterized protein isoform X1</fullName>
    </submittedName>
</protein>
<feature type="transmembrane region" description="Helical" evidence="1">
    <location>
        <begin position="7"/>
        <end position="25"/>
    </location>
</feature>
<evidence type="ECO:0000256" key="1">
    <source>
        <dbReference type="SAM" id="Phobius"/>
    </source>
</evidence>
<accession>A0AB40DEG6</accession>
<dbReference type="AlphaFoldDB" id="A0AB40DEG6"/>
<keyword evidence="2" id="KW-1185">Reference proteome</keyword>
<evidence type="ECO:0000313" key="2">
    <source>
        <dbReference type="Proteomes" id="UP001652628"/>
    </source>
</evidence>
<reference evidence="3" key="1">
    <citation type="submission" date="2025-08" db="UniProtKB">
        <authorList>
            <consortium name="RefSeq"/>
        </authorList>
    </citation>
    <scope>IDENTIFICATION</scope>
</reference>
<feature type="transmembrane region" description="Helical" evidence="1">
    <location>
        <begin position="66"/>
        <end position="88"/>
    </location>
</feature>
<organism evidence="2 3">
    <name type="scientific">Drosophila suzukii</name>
    <name type="common">Spotted-wing drosophila fruit fly</name>
    <dbReference type="NCBI Taxonomy" id="28584"/>
    <lineage>
        <taxon>Eukaryota</taxon>
        <taxon>Metazoa</taxon>
        <taxon>Ecdysozoa</taxon>
        <taxon>Arthropoda</taxon>
        <taxon>Hexapoda</taxon>
        <taxon>Insecta</taxon>
        <taxon>Pterygota</taxon>
        <taxon>Neoptera</taxon>
        <taxon>Endopterygota</taxon>
        <taxon>Diptera</taxon>
        <taxon>Brachycera</taxon>
        <taxon>Muscomorpha</taxon>
        <taxon>Ephydroidea</taxon>
        <taxon>Drosophilidae</taxon>
        <taxon>Drosophila</taxon>
        <taxon>Sophophora</taxon>
    </lineage>
</organism>
<keyword evidence="1" id="KW-0472">Membrane</keyword>